<dbReference type="Gene3D" id="3.80.10.10">
    <property type="entry name" value="Ribonuclease Inhibitor"/>
    <property type="match status" value="1"/>
</dbReference>
<dbReference type="OrthoDB" id="550575at2759"/>
<keyword evidence="3" id="KW-1185">Reference proteome</keyword>
<evidence type="ECO:0000313" key="2">
    <source>
        <dbReference type="EMBL" id="EFC43195.1"/>
    </source>
</evidence>
<dbReference type="InterPro" id="IPR032675">
    <property type="entry name" value="LRR_dom_sf"/>
</dbReference>
<dbReference type="RefSeq" id="XP_002675939.1">
    <property type="nucleotide sequence ID" value="XM_002675893.1"/>
</dbReference>
<protein>
    <submittedName>
        <fullName evidence="2">Predicted protein</fullName>
    </submittedName>
</protein>
<dbReference type="GeneID" id="8853183"/>
<feature type="compositionally biased region" description="Polar residues" evidence="1">
    <location>
        <begin position="46"/>
        <end position="59"/>
    </location>
</feature>
<dbReference type="AlphaFoldDB" id="D2VJ13"/>
<evidence type="ECO:0000256" key="1">
    <source>
        <dbReference type="SAM" id="MobiDB-lite"/>
    </source>
</evidence>
<feature type="compositionally biased region" description="Low complexity" evidence="1">
    <location>
        <begin position="85"/>
        <end position="115"/>
    </location>
</feature>
<feature type="compositionally biased region" description="Polar residues" evidence="1">
    <location>
        <begin position="66"/>
        <end position="84"/>
    </location>
</feature>
<sequence>MALTKSTPSTTTPSKIPSKTTTSKTSSSSTTTTTSSTKTFSSGTSNNRSLSNSPTPKAVTTTTTTSSCNVTKITSNAGKTSSSLPSATKPVATTTTSKVSSSSKPSSLSSSPKATFISKTSSALRTKTGSTTTSSSTTKAPPVSKQQPANVPVKPKTPLPKAQQLEDELNRLVCKLPSEVLLIILDYYGGLFDQSCGSNVRKFNQLYFGKFTRSGQGDSPKFLFRRLELDGSKMYHRSELLRMTQCLAANGAKIAMKVPYVKLLHDTTVTDSQQALTQTKKTLKLLPVQNITSLNVRQLPSEVLVSTLEVMAPYLEDVTILQVPSSDMCEMNRFCKLKFPKLRIFRWRGHSAGKDEDFTEFSANSSLLTTLDIQTSVTSIFRFSKALKNWPNIRTVKSILKGENGGSLHGYTTLYDSPPDDTQREFFENLSSCSKLSTISLDHEKIKPGMLKYLAGMPIKTAEITSCGIGDSFSELLTIASLKKLKLGTYEAVHEVSTDVMCDLVDLNIFRTPIFSVERLSQLKNLKTLTLINQDINDKFVEAISKELPLLETIDLSENPITNNSILSISKNCPKITSIRAINTGVSNFTLPKEIKYLVVK</sequence>
<dbReference type="SUPFAM" id="SSF52047">
    <property type="entry name" value="RNI-like"/>
    <property type="match status" value="1"/>
</dbReference>
<accession>D2VJ13</accession>
<evidence type="ECO:0000313" key="3">
    <source>
        <dbReference type="Proteomes" id="UP000006671"/>
    </source>
</evidence>
<dbReference type="Proteomes" id="UP000006671">
    <property type="component" value="Unassembled WGS sequence"/>
</dbReference>
<gene>
    <name evidence="2" type="ORF">NAEGRDRAFT_49938</name>
</gene>
<name>D2VJ13_NAEGR</name>
<organism evidence="3">
    <name type="scientific">Naegleria gruberi</name>
    <name type="common">Amoeba</name>
    <dbReference type="NCBI Taxonomy" id="5762"/>
    <lineage>
        <taxon>Eukaryota</taxon>
        <taxon>Discoba</taxon>
        <taxon>Heterolobosea</taxon>
        <taxon>Tetramitia</taxon>
        <taxon>Eutetramitia</taxon>
        <taxon>Vahlkampfiidae</taxon>
        <taxon>Naegleria</taxon>
    </lineage>
</organism>
<dbReference type="VEuPathDB" id="AmoebaDB:NAEGRDRAFT_49938"/>
<feature type="compositionally biased region" description="Low complexity" evidence="1">
    <location>
        <begin position="126"/>
        <end position="139"/>
    </location>
</feature>
<feature type="region of interest" description="Disordered" evidence="1">
    <location>
        <begin position="1"/>
        <end position="159"/>
    </location>
</feature>
<feature type="compositionally biased region" description="Low complexity" evidence="1">
    <location>
        <begin position="1"/>
        <end position="45"/>
    </location>
</feature>
<dbReference type="EMBL" id="GG738875">
    <property type="protein sequence ID" value="EFC43195.1"/>
    <property type="molecule type" value="Genomic_DNA"/>
</dbReference>
<proteinExistence type="predicted"/>
<reference evidence="2 3" key="1">
    <citation type="journal article" date="2010" name="Cell">
        <title>The genome of Naegleria gruberi illuminates early eukaryotic versatility.</title>
        <authorList>
            <person name="Fritz-Laylin L.K."/>
            <person name="Prochnik S.E."/>
            <person name="Ginger M.L."/>
            <person name="Dacks J.B."/>
            <person name="Carpenter M.L."/>
            <person name="Field M.C."/>
            <person name="Kuo A."/>
            <person name="Paredez A."/>
            <person name="Chapman J."/>
            <person name="Pham J."/>
            <person name="Shu S."/>
            <person name="Neupane R."/>
            <person name="Cipriano M."/>
            <person name="Mancuso J."/>
            <person name="Tu H."/>
            <person name="Salamov A."/>
            <person name="Lindquist E."/>
            <person name="Shapiro H."/>
            <person name="Lucas S."/>
            <person name="Grigoriev I.V."/>
            <person name="Cande W.Z."/>
            <person name="Fulton C."/>
            <person name="Rokhsar D.S."/>
            <person name="Dawson S.C."/>
        </authorList>
    </citation>
    <scope>NUCLEOTIDE SEQUENCE [LARGE SCALE GENOMIC DNA]</scope>
    <source>
        <strain evidence="2 3">NEG-M</strain>
    </source>
</reference>
<dbReference type="KEGG" id="ngr:NAEGRDRAFT_49938"/>
<dbReference type="InParanoid" id="D2VJ13"/>